<dbReference type="GO" id="GO:0003950">
    <property type="term" value="F:NAD+ poly-ADP-ribosyltransferase activity"/>
    <property type="evidence" value="ECO:0007669"/>
    <property type="project" value="UniProtKB-UniRule"/>
</dbReference>
<dbReference type="PANTHER" id="PTHR14453:SF107">
    <property type="entry name" value="POLY [ADP-RIBOSE] POLYMERASE"/>
    <property type="match status" value="1"/>
</dbReference>
<dbReference type="Pfam" id="PF00644">
    <property type="entry name" value="PARP"/>
    <property type="match status" value="1"/>
</dbReference>
<dbReference type="PROSITE" id="PS51059">
    <property type="entry name" value="PARP_CATALYTIC"/>
    <property type="match status" value="1"/>
</dbReference>
<protein>
    <recommendedName>
        <fullName evidence="7">Poly [ADP-ribose] polymerase</fullName>
        <shortName evidence="7">PARP</shortName>
        <ecNumber evidence="7">2.4.2.-</ecNumber>
    </recommendedName>
</protein>
<dbReference type="Proteomes" id="UP000242638">
    <property type="component" value="Unassembled WGS sequence"/>
</dbReference>
<dbReference type="GO" id="GO:0005737">
    <property type="term" value="C:cytoplasm"/>
    <property type="evidence" value="ECO:0007669"/>
    <property type="project" value="TreeGrafter"/>
</dbReference>
<dbReference type="GO" id="GO:1990404">
    <property type="term" value="F:NAD+-protein mono-ADP-ribosyltransferase activity"/>
    <property type="evidence" value="ECO:0007669"/>
    <property type="project" value="TreeGrafter"/>
</dbReference>
<evidence type="ECO:0000256" key="7">
    <source>
        <dbReference type="RuleBase" id="RU362114"/>
    </source>
</evidence>
<keyword evidence="4 7" id="KW-0520">NAD</keyword>
<keyword evidence="3 7" id="KW-0808">Transferase</keyword>
<evidence type="ECO:0000256" key="3">
    <source>
        <dbReference type="ARBA" id="ARBA00022679"/>
    </source>
</evidence>
<dbReference type="GO" id="GO:0005634">
    <property type="term" value="C:nucleus"/>
    <property type="evidence" value="ECO:0007669"/>
    <property type="project" value="UniProtKB-SubCell"/>
</dbReference>
<dbReference type="Gene3D" id="3.30.720.50">
    <property type="match status" value="1"/>
</dbReference>
<reference evidence="10" key="1">
    <citation type="submission" date="2013-11" db="EMBL/GenBank/DDBJ databases">
        <title>The genomic landscape of the Guanapo guppy.</title>
        <authorList>
            <person name="Kuenstner A."/>
            <person name="Dreyer C."/>
        </authorList>
    </citation>
    <scope>NUCLEOTIDE SEQUENCE</scope>
    <source>
        <strain evidence="10">Guanapo</strain>
    </source>
</reference>
<dbReference type="PANTHER" id="PTHR14453">
    <property type="entry name" value="PARP/ZINC FINGER CCCH TYPE DOMAIN CONTAINING PROTEIN"/>
    <property type="match status" value="1"/>
</dbReference>
<sequence>MKCFLPDILTTKRSSNIQQKKDPCHREEQFRVMNDFAKGQRLSYPKVDILRNTNIVILKGPGNIRPTNPHGQNTNDLERRINLPQDVITFIKSSNAVHKYQTLFQQRFRNPVFIAVESDLVLFCKCPHDLDEAQAELVGDLSVEIEKLQGAAAVPPDIDRIKETLIKAKTDLNRNELRVDFSFVPGQGATTVAKVRLVGYTEYVKNLRDVLQDYLLNQVSTKEVLNLQHPEMVDCFGKILELISIKQTQVSMKESLLPNPCVVISGPRCHVQEAHKALRSGLASLTLEKLVLDGPGAVRYFQAEGKTSKELVESSCNVLIQERQASAPRQFILSTSSLRHTTTTSQQSSFLFVGLEKKNVDDALTKIKNLYQDHSAKKTFTNQDLADLIEEDIKKLMNLVETQGLYVQEDPLRQGGLTVSGLKTGVNQVEQMLQTLIPLRRELRAKEEESLYPCVAWCILGQNGSWERLPKTTNYNLEKCNTTKGIVDAQGATWSVNLLKMEARRDLTGQTAKLKRLENLADFTFPLYWDKMSNNEELEEVLLDPSSAEYRTVQQAFNKTAHNKTIVKIGRLQNVHLRRTYEMQKKHISEKNKNEGGVVERLLYHGTSQENLNSIKTKGFNRSFSGKNATAYGQGTYFAVDASYSASPTYSRPDADGFQLMFVARVLTGVFTLGRSDMRMPPPRNSQQPHDRYDSLVDNMNNPIMFVVFHDNQAYPDYLITFC</sequence>
<name>A0A3P9N667_POERE</name>
<dbReference type="STRING" id="8081.ENSPREP00000005035"/>
<dbReference type="KEGG" id="pret:103475947"/>
<dbReference type="Bgee" id="ENSPREG00000003531">
    <property type="expression patterns" value="Expressed in caudal fin and 1 other cell type or tissue"/>
</dbReference>
<dbReference type="Ensembl" id="ENSPRET00000005103.1">
    <property type="protein sequence ID" value="ENSPREP00000005035.1"/>
    <property type="gene ID" value="ENSPREG00000003531.1"/>
</dbReference>
<evidence type="ECO:0000256" key="5">
    <source>
        <dbReference type="ARBA" id="ARBA00023242"/>
    </source>
</evidence>
<dbReference type="GeneID" id="103475947"/>
<comment type="subcellular location">
    <subcellularLocation>
        <location evidence="1">Nucleus</location>
    </subcellularLocation>
</comment>
<keyword evidence="10" id="KW-1185">Reference proteome</keyword>
<evidence type="ECO:0000259" key="8">
    <source>
        <dbReference type="PROSITE" id="PS51059"/>
    </source>
</evidence>
<evidence type="ECO:0000256" key="1">
    <source>
        <dbReference type="ARBA" id="ARBA00004123"/>
    </source>
</evidence>
<evidence type="ECO:0000313" key="10">
    <source>
        <dbReference type="Proteomes" id="UP000242638"/>
    </source>
</evidence>
<dbReference type="InterPro" id="IPR052056">
    <property type="entry name" value="Mono-ARTD/PARP"/>
</dbReference>
<proteinExistence type="inferred from homology"/>
<comment type="similarity">
    <text evidence="6">Belongs to the ARTD/PARP family.</text>
</comment>
<keyword evidence="2 7" id="KW-0328">Glycosyltransferase</keyword>
<dbReference type="OMA" id="YSANPGY"/>
<keyword evidence="5" id="KW-0539">Nucleus</keyword>
<dbReference type="RefSeq" id="XP_008426164.2">
    <property type="nucleotide sequence ID" value="XM_008427942.2"/>
</dbReference>
<reference evidence="9" key="3">
    <citation type="submission" date="2025-09" db="UniProtKB">
        <authorList>
            <consortium name="Ensembl"/>
        </authorList>
    </citation>
    <scope>IDENTIFICATION</scope>
    <source>
        <strain evidence="9">Guanapo</strain>
    </source>
</reference>
<dbReference type="InterPro" id="IPR012317">
    <property type="entry name" value="Poly(ADP-ribose)pol_cat_dom"/>
</dbReference>
<dbReference type="CDD" id="cd01439">
    <property type="entry name" value="TCCD_inducible_PARP_like"/>
    <property type="match status" value="1"/>
</dbReference>
<dbReference type="EC" id="2.4.2.-" evidence="7"/>
<dbReference type="AlphaFoldDB" id="A0A3P9N667"/>
<dbReference type="GO" id="GO:0003714">
    <property type="term" value="F:transcription corepressor activity"/>
    <property type="evidence" value="ECO:0007669"/>
    <property type="project" value="TreeGrafter"/>
</dbReference>
<dbReference type="FunFam" id="3.90.228.10:FF:000008">
    <property type="entry name" value="Poly [ADP-ribose] polymerase"/>
    <property type="match status" value="1"/>
</dbReference>
<dbReference type="SUPFAM" id="SSF56399">
    <property type="entry name" value="ADP-ribosylation"/>
    <property type="match status" value="1"/>
</dbReference>
<dbReference type="GO" id="GO:0010629">
    <property type="term" value="P:negative regulation of gene expression"/>
    <property type="evidence" value="ECO:0007669"/>
    <property type="project" value="TreeGrafter"/>
</dbReference>
<dbReference type="GO" id="GO:0070212">
    <property type="term" value="P:protein poly-ADP-ribosylation"/>
    <property type="evidence" value="ECO:0007669"/>
    <property type="project" value="TreeGrafter"/>
</dbReference>
<dbReference type="Gene3D" id="3.90.228.10">
    <property type="match status" value="1"/>
</dbReference>
<evidence type="ECO:0000313" key="9">
    <source>
        <dbReference type="Ensembl" id="ENSPREP00000005035.1"/>
    </source>
</evidence>
<feature type="domain" description="PARP catalytic" evidence="8">
    <location>
        <begin position="525"/>
        <end position="723"/>
    </location>
</feature>
<dbReference type="InterPro" id="IPR037197">
    <property type="entry name" value="WWE_dom_sf"/>
</dbReference>
<evidence type="ECO:0000256" key="6">
    <source>
        <dbReference type="ARBA" id="ARBA00024347"/>
    </source>
</evidence>
<reference evidence="9" key="2">
    <citation type="submission" date="2025-08" db="UniProtKB">
        <authorList>
            <consortium name="Ensembl"/>
        </authorList>
    </citation>
    <scope>IDENTIFICATION</scope>
    <source>
        <strain evidence="9">Guanapo</strain>
    </source>
</reference>
<accession>A0A3P9N667</accession>
<dbReference type="OrthoDB" id="6133115at2759"/>
<dbReference type="GeneTree" id="ENSGT00940000154311"/>
<evidence type="ECO:0000256" key="2">
    <source>
        <dbReference type="ARBA" id="ARBA00022676"/>
    </source>
</evidence>
<organism evidence="9 10">
    <name type="scientific">Poecilia reticulata</name>
    <name type="common">Guppy</name>
    <name type="synonym">Acanthophacelus reticulatus</name>
    <dbReference type="NCBI Taxonomy" id="8081"/>
    <lineage>
        <taxon>Eukaryota</taxon>
        <taxon>Metazoa</taxon>
        <taxon>Chordata</taxon>
        <taxon>Craniata</taxon>
        <taxon>Vertebrata</taxon>
        <taxon>Euteleostomi</taxon>
        <taxon>Actinopterygii</taxon>
        <taxon>Neopterygii</taxon>
        <taxon>Teleostei</taxon>
        <taxon>Neoteleostei</taxon>
        <taxon>Acanthomorphata</taxon>
        <taxon>Ovalentaria</taxon>
        <taxon>Atherinomorphae</taxon>
        <taxon>Cyprinodontiformes</taxon>
        <taxon>Poeciliidae</taxon>
        <taxon>Poeciliinae</taxon>
        <taxon>Poecilia</taxon>
    </lineage>
</organism>
<evidence type="ECO:0000256" key="4">
    <source>
        <dbReference type="ARBA" id="ARBA00023027"/>
    </source>
</evidence>